<dbReference type="PANTHER" id="PTHR37984">
    <property type="entry name" value="PROTEIN CBG26694"/>
    <property type="match status" value="1"/>
</dbReference>
<dbReference type="SMART" id="SM00343">
    <property type="entry name" value="ZnF_C2HC"/>
    <property type="match status" value="2"/>
</dbReference>
<keyword evidence="8" id="KW-0863">Zinc-finger</keyword>
<keyword evidence="9" id="KW-0175">Coiled coil</keyword>
<evidence type="ECO:0000256" key="1">
    <source>
        <dbReference type="ARBA" id="ARBA00012493"/>
    </source>
</evidence>
<dbReference type="SUPFAM" id="SSF56672">
    <property type="entry name" value="DNA/RNA polymerases"/>
    <property type="match status" value="1"/>
</dbReference>
<evidence type="ECO:0000313" key="15">
    <source>
        <dbReference type="Proteomes" id="UP000069940"/>
    </source>
</evidence>
<dbReference type="InterPro" id="IPR041588">
    <property type="entry name" value="Integrase_H2C2"/>
</dbReference>
<dbReference type="InterPro" id="IPR050951">
    <property type="entry name" value="Retrovirus_Pol_polyprotein"/>
</dbReference>
<evidence type="ECO:0000256" key="2">
    <source>
        <dbReference type="ARBA" id="ARBA00022679"/>
    </source>
</evidence>
<dbReference type="Pfam" id="PF00665">
    <property type="entry name" value="rve"/>
    <property type="match status" value="1"/>
</dbReference>
<evidence type="ECO:0000259" key="12">
    <source>
        <dbReference type="PROSITE" id="PS50878"/>
    </source>
</evidence>
<keyword evidence="4" id="KW-0540">Nuclease</keyword>
<keyword evidence="8" id="KW-0862">Zinc</keyword>
<dbReference type="InterPro" id="IPR001878">
    <property type="entry name" value="Znf_CCHC"/>
</dbReference>
<dbReference type="InterPro" id="IPR043128">
    <property type="entry name" value="Rev_trsase/Diguanyl_cyclase"/>
</dbReference>
<name>A0ABM1YB35_AEDAL</name>
<dbReference type="CDD" id="cd01647">
    <property type="entry name" value="RT_LTR"/>
    <property type="match status" value="1"/>
</dbReference>
<dbReference type="PROSITE" id="PS50158">
    <property type="entry name" value="ZF_CCHC"/>
    <property type="match status" value="1"/>
</dbReference>
<evidence type="ECO:0000256" key="9">
    <source>
        <dbReference type="SAM" id="Coils"/>
    </source>
</evidence>
<evidence type="ECO:0000256" key="3">
    <source>
        <dbReference type="ARBA" id="ARBA00022695"/>
    </source>
</evidence>
<reference evidence="15" key="1">
    <citation type="journal article" date="2015" name="Proc. Natl. Acad. Sci. U.S.A.">
        <title>Genome sequence of the Asian Tiger mosquito, Aedes albopictus, reveals insights into its biology, genetics, and evolution.</title>
        <authorList>
            <person name="Chen X.G."/>
            <person name="Jiang X."/>
            <person name="Gu J."/>
            <person name="Xu M."/>
            <person name="Wu Y."/>
            <person name="Deng Y."/>
            <person name="Zhang C."/>
            <person name="Bonizzoni M."/>
            <person name="Dermauw W."/>
            <person name="Vontas J."/>
            <person name="Armbruster P."/>
            <person name="Huang X."/>
            <person name="Yang Y."/>
            <person name="Zhang H."/>
            <person name="He W."/>
            <person name="Peng H."/>
            <person name="Liu Y."/>
            <person name="Wu K."/>
            <person name="Chen J."/>
            <person name="Lirakis M."/>
            <person name="Topalis P."/>
            <person name="Van Leeuwen T."/>
            <person name="Hall A.B."/>
            <person name="Jiang X."/>
            <person name="Thorpe C."/>
            <person name="Mueller R.L."/>
            <person name="Sun C."/>
            <person name="Waterhouse R.M."/>
            <person name="Yan G."/>
            <person name="Tu Z.J."/>
            <person name="Fang X."/>
            <person name="James A.A."/>
        </authorList>
    </citation>
    <scope>NUCLEOTIDE SEQUENCE [LARGE SCALE GENOMIC DNA]</scope>
    <source>
        <strain evidence="15">Foshan</strain>
    </source>
</reference>
<dbReference type="EC" id="2.7.7.49" evidence="1"/>
<dbReference type="InterPro" id="IPR000477">
    <property type="entry name" value="RT_dom"/>
</dbReference>
<keyword evidence="15" id="KW-1185">Reference proteome</keyword>
<evidence type="ECO:0000256" key="10">
    <source>
        <dbReference type="SAM" id="MobiDB-lite"/>
    </source>
</evidence>
<keyword evidence="5" id="KW-0255">Endonuclease</keyword>
<evidence type="ECO:0000256" key="5">
    <source>
        <dbReference type="ARBA" id="ARBA00022759"/>
    </source>
</evidence>
<dbReference type="Gene3D" id="1.10.340.70">
    <property type="match status" value="1"/>
</dbReference>
<dbReference type="Gene3D" id="3.10.20.370">
    <property type="match status" value="1"/>
</dbReference>
<dbReference type="Gene3D" id="3.30.70.270">
    <property type="match status" value="1"/>
</dbReference>
<feature type="compositionally biased region" description="Basic and acidic residues" evidence="10">
    <location>
        <begin position="1091"/>
        <end position="1100"/>
    </location>
</feature>
<keyword evidence="2" id="KW-0808">Transferase</keyword>
<dbReference type="Gene3D" id="3.30.420.10">
    <property type="entry name" value="Ribonuclease H-like superfamily/Ribonuclease H"/>
    <property type="match status" value="1"/>
</dbReference>
<keyword evidence="8" id="KW-0479">Metal-binding</keyword>
<dbReference type="PROSITE" id="PS50994">
    <property type="entry name" value="INTEGRASE"/>
    <property type="match status" value="1"/>
</dbReference>
<keyword evidence="6" id="KW-0378">Hydrolase</keyword>
<organism evidence="14 15">
    <name type="scientific">Aedes albopictus</name>
    <name type="common">Asian tiger mosquito</name>
    <name type="synonym">Stegomyia albopicta</name>
    <dbReference type="NCBI Taxonomy" id="7160"/>
    <lineage>
        <taxon>Eukaryota</taxon>
        <taxon>Metazoa</taxon>
        <taxon>Ecdysozoa</taxon>
        <taxon>Arthropoda</taxon>
        <taxon>Hexapoda</taxon>
        <taxon>Insecta</taxon>
        <taxon>Pterygota</taxon>
        <taxon>Neoptera</taxon>
        <taxon>Endopterygota</taxon>
        <taxon>Diptera</taxon>
        <taxon>Nematocera</taxon>
        <taxon>Culicoidea</taxon>
        <taxon>Culicidae</taxon>
        <taxon>Culicinae</taxon>
        <taxon>Aedini</taxon>
        <taxon>Aedes</taxon>
        <taxon>Stegomyia</taxon>
    </lineage>
</organism>
<dbReference type="InterPro" id="IPR036875">
    <property type="entry name" value="Znf_CCHC_sf"/>
</dbReference>
<feature type="coiled-coil region" evidence="9">
    <location>
        <begin position="445"/>
        <end position="472"/>
    </location>
</feature>
<dbReference type="PANTHER" id="PTHR37984:SF11">
    <property type="entry name" value="INTEGRASE CATALYTIC DOMAIN-CONTAINING PROTEIN"/>
    <property type="match status" value="1"/>
</dbReference>
<reference evidence="14" key="2">
    <citation type="submission" date="2025-05" db="UniProtKB">
        <authorList>
            <consortium name="EnsemblMetazoa"/>
        </authorList>
    </citation>
    <scope>IDENTIFICATION</scope>
    <source>
        <strain evidence="14">Foshan</strain>
    </source>
</reference>
<accession>A0ABM1YB35</accession>
<protein>
    <recommendedName>
        <fullName evidence="1">RNA-directed DNA polymerase</fullName>
        <ecNumber evidence="1">2.7.7.49</ecNumber>
    </recommendedName>
</protein>
<dbReference type="GeneID" id="134290695"/>
<evidence type="ECO:0000259" key="13">
    <source>
        <dbReference type="PROSITE" id="PS50994"/>
    </source>
</evidence>
<feature type="domain" description="Reverse transcriptase" evidence="12">
    <location>
        <begin position="308"/>
        <end position="485"/>
    </location>
</feature>
<dbReference type="CDD" id="cd09274">
    <property type="entry name" value="RNase_HI_RT_Ty3"/>
    <property type="match status" value="1"/>
</dbReference>
<dbReference type="InterPro" id="IPR043502">
    <property type="entry name" value="DNA/RNA_pol_sf"/>
</dbReference>
<dbReference type="InterPro" id="IPR036397">
    <property type="entry name" value="RNaseH_sf"/>
</dbReference>
<keyword evidence="3" id="KW-0548">Nucleotidyltransferase</keyword>
<dbReference type="SUPFAM" id="SSF57756">
    <property type="entry name" value="Retrovirus zinc finger-like domains"/>
    <property type="match status" value="1"/>
</dbReference>
<sequence>MALADIVTLGTTLADVQQQMKELDRSHAEAKQEVVSRVVRRPPAPKARFQPDRRYNNSKWSSTEWVNRSCFACGKKGHLKSNANCKARNAKCLKCGEVGHFMNRCLKRTVGNDQVGPPSKRIRLIEDEQLENEKEEAIFFAMGKNNFEFVVGGIKIPMVIDSGADANIIGESTWDQVKAMGIKATGITTDVNRKLVAYATKQPMQIRCMFWAEINAGNNHSTAKFYVVKGGQQNLLGDATAKELKVLKIGFDIASVEAMRDSGFPKIKGVVVELPIDKTVQPVRQPYRRAPIALEEKIHDKLKYLLEKDIIEKVNGPSSWVSPVVPILKQSGEIRLCVDMRRANQAVLREPHPLPLIEELLAGVNGAVKFSKLDVKDAYHQLEIFEESRVITTFITKYGLFRYKRLMFGISCAPEAFQKVMDEIVAGLEGVIVYLDDAMVWGRSQEEHDTRLENLLNRLKEYNVLLNEDKCQYNVDELEFLGHNLSSDGVKPTDSRSTFEEIKEAVSNIGYLGFFNPKDKTILVADASPGGLGAVLMQENSSKQGRIIAYASKALTELERKYFQTEREALALVWAVDRFKLYLQGTTFVLITDCKPLQFLFSPRSKPCARLERWLLRLQSYSYRIVYQPGPTNLADALSRLSVSDEARESFDPENEKYVQILTTLSAPVAITVAEIQKESTSDEEVRGVIEALGHGDWTGKAKPYKPYETELCVSSEILLRGERIIIPIRLRRRTLELAHEGHPGMVVMKRRLRQKVWWPGLDVEVEKFVKSCRDCTLVSNATAPEPLIRSEMPDRPWVHVAVDFMGPLPSGHNLLVIVDYYSRFVEVVVMKEISAKSTIQALHETFCRYGIPESMKSDNGPQFVSDALQEFCKEYGIQLRKVTPYWPQANGEVERANRALKKRLQISQTTKSDWKWDLRMYLLMYNSTPHSTTGVAPSALMFGRVLRDKLPGFPSAGMKTVEEVRDKDREKKLKEKEYADNKRKAKLNPLKEGDIVVAKRMTKENKLASNFSPEELIILSRGGSDVTLKSMESGKIFHRNVAHLKLVVPRTQVDVENREGMHLDVNDSGDPEAQQSIVPTRNPEIVPESINKERPRRETKRPEYLGDYLLWAEPEKLL</sequence>
<dbReference type="Gene3D" id="4.10.60.10">
    <property type="entry name" value="Zinc finger, CCHC-type"/>
    <property type="match status" value="1"/>
</dbReference>
<dbReference type="InterPro" id="IPR012337">
    <property type="entry name" value="RNaseH-like_sf"/>
</dbReference>
<proteinExistence type="predicted"/>
<dbReference type="PROSITE" id="PS50878">
    <property type="entry name" value="RT_POL"/>
    <property type="match status" value="1"/>
</dbReference>
<feature type="domain" description="CCHC-type" evidence="11">
    <location>
        <begin position="91"/>
        <end position="105"/>
    </location>
</feature>
<dbReference type="Pfam" id="PF17921">
    <property type="entry name" value="Integrase_H2C2"/>
    <property type="match status" value="1"/>
</dbReference>
<dbReference type="InterPro" id="IPR041373">
    <property type="entry name" value="RT_RNaseH"/>
</dbReference>
<evidence type="ECO:0000256" key="7">
    <source>
        <dbReference type="ARBA" id="ARBA00022918"/>
    </source>
</evidence>
<keyword evidence="7" id="KW-0695">RNA-directed DNA polymerase</keyword>
<dbReference type="Pfam" id="PF00078">
    <property type="entry name" value="RVT_1"/>
    <property type="match status" value="1"/>
</dbReference>
<dbReference type="Pfam" id="PF17917">
    <property type="entry name" value="RT_RNaseH"/>
    <property type="match status" value="1"/>
</dbReference>
<feature type="region of interest" description="Disordered" evidence="10">
    <location>
        <begin position="1063"/>
        <end position="1100"/>
    </location>
</feature>
<evidence type="ECO:0000259" key="11">
    <source>
        <dbReference type="PROSITE" id="PS50158"/>
    </source>
</evidence>
<dbReference type="Gene3D" id="3.10.10.10">
    <property type="entry name" value="HIV Type 1 Reverse Transcriptase, subunit A, domain 1"/>
    <property type="match status" value="1"/>
</dbReference>
<evidence type="ECO:0000256" key="8">
    <source>
        <dbReference type="PROSITE-ProRule" id="PRU00047"/>
    </source>
</evidence>
<feature type="domain" description="Integrase catalytic" evidence="13">
    <location>
        <begin position="793"/>
        <end position="946"/>
    </location>
</feature>
<dbReference type="EnsemblMetazoa" id="AALFPA23_007508.R9987">
    <property type="protein sequence ID" value="AALFPA23_007508.P9987"/>
    <property type="gene ID" value="AALFPA23_007508"/>
</dbReference>
<dbReference type="Proteomes" id="UP000069940">
    <property type="component" value="Unassembled WGS sequence"/>
</dbReference>
<evidence type="ECO:0000313" key="14">
    <source>
        <dbReference type="EnsemblMetazoa" id="AALFPA23_007508.P9987"/>
    </source>
</evidence>
<dbReference type="SUPFAM" id="SSF53098">
    <property type="entry name" value="Ribonuclease H-like"/>
    <property type="match status" value="1"/>
</dbReference>
<evidence type="ECO:0000256" key="4">
    <source>
        <dbReference type="ARBA" id="ARBA00022722"/>
    </source>
</evidence>
<dbReference type="RefSeq" id="XP_062713857.1">
    <property type="nucleotide sequence ID" value="XM_062857873.1"/>
</dbReference>
<evidence type="ECO:0000256" key="6">
    <source>
        <dbReference type="ARBA" id="ARBA00022801"/>
    </source>
</evidence>
<dbReference type="InterPro" id="IPR001584">
    <property type="entry name" value="Integrase_cat-core"/>
</dbReference>